<evidence type="ECO:0000256" key="4">
    <source>
        <dbReference type="ARBA" id="ARBA00022801"/>
    </source>
</evidence>
<accession>A0A2A2KNT7</accession>
<dbReference type="Pfam" id="PF00752">
    <property type="entry name" value="XPG_N"/>
    <property type="match status" value="1"/>
</dbReference>
<reference evidence="9 10" key="1">
    <citation type="journal article" date="2017" name="Curr. Biol.">
        <title>Genome architecture and evolution of a unichromosomal asexual nematode.</title>
        <authorList>
            <person name="Fradin H."/>
            <person name="Zegar C."/>
            <person name="Gutwein M."/>
            <person name="Lucas J."/>
            <person name="Kovtun M."/>
            <person name="Corcoran D."/>
            <person name="Baugh L.R."/>
            <person name="Kiontke K."/>
            <person name="Gunsalus K."/>
            <person name="Fitch D.H."/>
            <person name="Piano F."/>
        </authorList>
    </citation>
    <scope>NUCLEOTIDE SEQUENCE [LARGE SCALE GENOMIC DNA]</scope>
    <source>
        <strain evidence="9">PF1309</strain>
    </source>
</reference>
<dbReference type="GO" id="GO:0004518">
    <property type="term" value="F:nuclease activity"/>
    <property type="evidence" value="ECO:0007669"/>
    <property type="project" value="UniProtKB-KW"/>
</dbReference>
<dbReference type="GO" id="GO:0016787">
    <property type="term" value="F:hydrolase activity"/>
    <property type="evidence" value="ECO:0007669"/>
    <property type="project" value="UniProtKB-KW"/>
</dbReference>
<evidence type="ECO:0000313" key="10">
    <source>
        <dbReference type="Proteomes" id="UP000218231"/>
    </source>
</evidence>
<dbReference type="InterPro" id="IPR006086">
    <property type="entry name" value="XPG-I_dom"/>
</dbReference>
<dbReference type="InterPro" id="IPR008918">
    <property type="entry name" value="HhH2"/>
</dbReference>
<dbReference type="InterPro" id="IPR006085">
    <property type="entry name" value="XPG_DNA_repair_N"/>
</dbReference>
<dbReference type="GO" id="GO:0106370">
    <property type="term" value="F:protein-L-histidine N-pros-methyltransferase activity"/>
    <property type="evidence" value="ECO:0007669"/>
    <property type="project" value="InterPro"/>
</dbReference>
<dbReference type="AlphaFoldDB" id="A0A2A2KNT7"/>
<dbReference type="Gene3D" id="3.40.50.150">
    <property type="entry name" value="Vaccinia Virus protein VP39"/>
    <property type="match status" value="1"/>
</dbReference>
<name>A0A2A2KNT7_9BILA</name>
<dbReference type="SMART" id="SM00485">
    <property type="entry name" value="XPGN"/>
    <property type="match status" value="1"/>
</dbReference>
<dbReference type="GO" id="GO:0046872">
    <property type="term" value="F:metal ion binding"/>
    <property type="evidence" value="ECO:0007669"/>
    <property type="project" value="UniProtKB-KW"/>
</dbReference>
<evidence type="ECO:0000256" key="1">
    <source>
        <dbReference type="ARBA" id="ARBA00001946"/>
    </source>
</evidence>
<keyword evidence="3" id="KW-0479">Metal-binding</keyword>
<dbReference type="Proteomes" id="UP000218231">
    <property type="component" value="Unassembled WGS sequence"/>
</dbReference>
<dbReference type="InterPro" id="IPR006084">
    <property type="entry name" value="XPG/Rad2"/>
</dbReference>
<keyword evidence="5" id="KW-0460">Magnesium</keyword>
<evidence type="ECO:0000313" key="9">
    <source>
        <dbReference type="EMBL" id="PAV75572.1"/>
    </source>
</evidence>
<evidence type="ECO:0000259" key="8">
    <source>
        <dbReference type="SMART" id="SM00485"/>
    </source>
</evidence>
<dbReference type="Pfam" id="PF05219">
    <property type="entry name" value="DREV"/>
    <property type="match status" value="1"/>
</dbReference>
<keyword evidence="4" id="KW-0378">Hydrolase</keyword>
<feature type="region of interest" description="Disordered" evidence="6">
    <location>
        <begin position="695"/>
        <end position="724"/>
    </location>
</feature>
<dbReference type="SUPFAM" id="SSF88723">
    <property type="entry name" value="PIN domain-like"/>
    <property type="match status" value="1"/>
</dbReference>
<feature type="compositionally biased region" description="Polar residues" evidence="6">
    <location>
        <begin position="598"/>
        <end position="607"/>
    </location>
</feature>
<dbReference type="InterPro" id="IPR029063">
    <property type="entry name" value="SAM-dependent_MTases_sf"/>
</dbReference>
<feature type="domain" description="XPG N-terminal" evidence="8">
    <location>
        <begin position="319"/>
        <end position="413"/>
    </location>
</feature>
<gene>
    <name evidence="9" type="ORF">WR25_08599</name>
</gene>
<dbReference type="OrthoDB" id="31113at2759"/>
<comment type="cofactor">
    <cofactor evidence="1">
        <name>Mg(2+)</name>
        <dbReference type="ChEBI" id="CHEBI:18420"/>
    </cofactor>
</comment>
<evidence type="ECO:0008006" key="11">
    <source>
        <dbReference type="Google" id="ProtNLM"/>
    </source>
</evidence>
<dbReference type="Pfam" id="PF00867">
    <property type="entry name" value="XPG_I"/>
    <property type="match status" value="1"/>
</dbReference>
<dbReference type="CDD" id="cd09868">
    <property type="entry name" value="PIN_XPG_RAD2"/>
    <property type="match status" value="2"/>
</dbReference>
<evidence type="ECO:0000256" key="5">
    <source>
        <dbReference type="ARBA" id="ARBA00022842"/>
    </source>
</evidence>
<dbReference type="GO" id="GO:0003677">
    <property type="term" value="F:DNA binding"/>
    <property type="evidence" value="ECO:0007669"/>
    <property type="project" value="InterPro"/>
</dbReference>
<feature type="compositionally biased region" description="Basic residues" evidence="6">
    <location>
        <begin position="1053"/>
        <end position="1064"/>
    </location>
</feature>
<evidence type="ECO:0000256" key="3">
    <source>
        <dbReference type="ARBA" id="ARBA00022723"/>
    </source>
</evidence>
<feature type="domain" description="XPG-I" evidence="7">
    <location>
        <begin position="749"/>
        <end position="818"/>
    </location>
</feature>
<sequence length="1095" mass="126381">MAYYRRQRISELLQIIQEAERQKFEYQENSRIYYMDRSEWYRITNESQLTPLLMSTFKASFLDQDTQNFLDYSNGRADSFMLQYFRNVMTAILSIFLSKTSINGFLGFGNMFLFSEGQIRELLNLPVEWTHKGKRVLDLGAGNGMITKNLGEIYEHIYATEMSTTMQYRLKLQGFTLLDAQKWSSENIKFDLICALNLLDRHFDPKLLLGQIHSTALKSNCPVLMAVVLPVKQYVEFHPTKSSNNPDQKINVYGRTFEQHANTLVQNEFIPAGFELIRWTKLPYLCEGDMKENFYLLYDALFLLKAVPKNDVVYETLKMGIKGLWPILEPSGRPINLETLEGKTLSVDVSLWIGHAKLGHSFNVRCGHVALLLERMCKLLYYKIRPIFVFDGPGVPHFKKRVQKERRLRRHLDELALTQRGKKQLETLLLGGQTQEELEDVARHIIVPRRGVKADLNIFDLPSTSDYIPEDHEDNSDDDVIDVTDETEIQRIERLVDRREKIRESRLRPNQIPQDSSEFSQFQLKRIVQKGVLNAEIERKVKDLTGLQNISRKVDDDIEILEGEQSSSSDSKRLKLTLDLFAHNSSGNQEIKPEVENPESSTEKLSSQEILNKLEEEDSNSEKGEFISKSSVVEMIASKRKSREAEIVTAREDNWSSSSFDDDDLIDVDDEEMMRQIQEKIEKERPNFEKNRFEGEDIEDEEEWDPMRNYPEDRPSTSKMGIDNYENDEDSEVLQRDSKIQKELQDFLSACGFPWVEAPGEAEAQCVELERLELVQGVVSDDSDVFAFGAKSIYRNLFSKKKDSQYFETKAIQKNLGLSRVECIAVAIISGGDYSPGLKSVGMVTALELIAQFAEKRDQEELSLEQVQEKVTTLLTKIKNWLLDENRREPTMELRKLRETIEKDNDKEAIEGLINPDVIHAYVFPNVNSSREKFRWGKVDIEKLKKLLFVNLGWDERKYNNTVADAFIRWNEFISGKASYQRHITSYAYSLDRDEKEMSEQSKRVQDALKRLANRTNSQIAPSTSNTSLICQSRLVDHGTVTRKSGRGQTTKRTAKTKKGRGQKQAKTEAQKALNLSESSSEEEEENPKDANYRP</sequence>
<dbReference type="STRING" id="2018661.A0A2A2KNT7"/>
<dbReference type="PRINTS" id="PR00853">
    <property type="entry name" value="XPGRADSUPER"/>
</dbReference>
<dbReference type="InterPro" id="IPR029060">
    <property type="entry name" value="PIN-like_dom_sf"/>
</dbReference>
<dbReference type="InterPro" id="IPR036279">
    <property type="entry name" value="5-3_exonuclease_C_sf"/>
</dbReference>
<feature type="region of interest" description="Disordered" evidence="6">
    <location>
        <begin position="1042"/>
        <end position="1095"/>
    </location>
</feature>
<dbReference type="SUPFAM" id="SSF53335">
    <property type="entry name" value="S-adenosyl-L-methionine-dependent methyltransferases"/>
    <property type="match status" value="1"/>
</dbReference>
<evidence type="ECO:0000259" key="7">
    <source>
        <dbReference type="SMART" id="SM00484"/>
    </source>
</evidence>
<evidence type="ECO:0000256" key="2">
    <source>
        <dbReference type="ARBA" id="ARBA00022722"/>
    </source>
</evidence>
<dbReference type="InterPro" id="IPR007884">
    <property type="entry name" value="METL9"/>
</dbReference>
<feature type="region of interest" description="Disordered" evidence="6">
    <location>
        <begin position="585"/>
        <end position="607"/>
    </location>
</feature>
<keyword evidence="10" id="KW-1185">Reference proteome</keyword>
<organism evidence="9 10">
    <name type="scientific">Diploscapter pachys</name>
    <dbReference type="NCBI Taxonomy" id="2018661"/>
    <lineage>
        <taxon>Eukaryota</taxon>
        <taxon>Metazoa</taxon>
        <taxon>Ecdysozoa</taxon>
        <taxon>Nematoda</taxon>
        <taxon>Chromadorea</taxon>
        <taxon>Rhabditida</taxon>
        <taxon>Rhabditina</taxon>
        <taxon>Rhabditomorpha</taxon>
        <taxon>Rhabditoidea</taxon>
        <taxon>Rhabditidae</taxon>
        <taxon>Diploscapter</taxon>
    </lineage>
</organism>
<comment type="caution">
    <text evidence="9">The sequence shown here is derived from an EMBL/GenBank/DDBJ whole genome shotgun (WGS) entry which is preliminary data.</text>
</comment>
<dbReference type="SMART" id="SM00484">
    <property type="entry name" value="XPGI"/>
    <property type="match status" value="1"/>
</dbReference>
<dbReference type="SMART" id="SM00279">
    <property type="entry name" value="HhH2"/>
    <property type="match status" value="1"/>
</dbReference>
<dbReference type="PANTHER" id="PTHR12890:SF0">
    <property type="entry name" value="PROTEIN-L-HISTIDINE N-PROS-METHYLTRANSFERASE"/>
    <property type="match status" value="1"/>
</dbReference>
<dbReference type="Gene3D" id="3.40.50.1010">
    <property type="entry name" value="5'-nuclease"/>
    <property type="match status" value="2"/>
</dbReference>
<dbReference type="Gene3D" id="1.10.150.20">
    <property type="entry name" value="5' to 3' exonuclease, C-terminal subdomain"/>
    <property type="match status" value="1"/>
</dbReference>
<proteinExistence type="predicted"/>
<dbReference type="EMBL" id="LIAE01008057">
    <property type="protein sequence ID" value="PAV75572.1"/>
    <property type="molecule type" value="Genomic_DNA"/>
</dbReference>
<dbReference type="SUPFAM" id="SSF47807">
    <property type="entry name" value="5' to 3' exonuclease, C-terminal subdomain"/>
    <property type="match status" value="1"/>
</dbReference>
<dbReference type="PANTHER" id="PTHR12890">
    <property type="entry name" value="DREV PROTEIN"/>
    <property type="match status" value="1"/>
</dbReference>
<protein>
    <recommendedName>
        <fullName evidence="11">XPG-I domain-containing protein</fullName>
    </recommendedName>
</protein>
<evidence type="ECO:0000256" key="6">
    <source>
        <dbReference type="SAM" id="MobiDB-lite"/>
    </source>
</evidence>
<keyword evidence="2" id="KW-0540">Nuclease</keyword>